<organism evidence="1 2">
    <name type="scientific">Mauremys mutica</name>
    <name type="common">yellowpond turtle</name>
    <dbReference type="NCBI Taxonomy" id="74926"/>
    <lineage>
        <taxon>Eukaryota</taxon>
        <taxon>Metazoa</taxon>
        <taxon>Chordata</taxon>
        <taxon>Craniata</taxon>
        <taxon>Vertebrata</taxon>
        <taxon>Euteleostomi</taxon>
        <taxon>Archelosauria</taxon>
        <taxon>Testudinata</taxon>
        <taxon>Testudines</taxon>
        <taxon>Cryptodira</taxon>
        <taxon>Durocryptodira</taxon>
        <taxon>Testudinoidea</taxon>
        <taxon>Geoemydidae</taxon>
        <taxon>Geoemydinae</taxon>
        <taxon>Mauremys</taxon>
    </lineage>
</organism>
<evidence type="ECO:0000313" key="2">
    <source>
        <dbReference type="Proteomes" id="UP000827986"/>
    </source>
</evidence>
<keyword evidence="2" id="KW-1185">Reference proteome</keyword>
<sequence>MCGETVGLLEQGDLKVRGWSSAEARFPFQSIEHFTPSGGGLPGEVQVSAMPSGMLRNAGVSRLLMRVRRRVKHFQPQEPCRETSHPTAVWGGMRAMGEALHGWALPSLLRDQVGPKPTRLFGFLLEAPLFLPPLLLCLPLGGTIASAPSLRHSTAIPRDKQILPGNIA</sequence>
<gene>
    <name evidence="1" type="ORF">KIL84_022262</name>
</gene>
<reference evidence="1" key="1">
    <citation type="submission" date="2021-09" db="EMBL/GenBank/DDBJ databases">
        <title>The genome of Mauremys mutica provides insights into the evolution of semi-aquatic lifestyle.</title>
        <authorList>
            <person name="Gong S."/>
            <person name="Gao Y."/>
        </authorList>
    </citation>
    <scope>NUCLEOTIDE SEQUENCE</scope>
    <source>
        <strain evidence="1">MM-2020</strain>
        <tissue evidence="1">Muscle</tissue>
    </source>
</reference>
<dbReference type="Proteomes" id="UP000827986">
    <property type="component" value="Unassembled WGS sequence"/>
</dbReference>
<evidence type="ECO:0000313" key="1">
    <source>
        <dbReference type="EMBL" id="KAH1175737.1"/>
    </source>
</evidence>
<protein>
    <submittedName>
        <fullName evidence="1">Uncharacterized protein</fullName>
    </submittedName>
</protein>
<proteinExistence type="predicted"/>
<comment type="caution">
    <text evidence="1">The sequence shown here is derived from an EMBL/GenBank/DDBJ whole genome shotgun (WGS) entry which is preliminary data.</text>
</comment>
<name>A0A9D4ATJ8_9SAUR</name>
<accession>A0A9D4ATJ8</accession>
<dbReference type="AlphaFoldDB" id="A0A9D4ATJ8"/>
<dbReference type="EMBL" id="JAHDVG010000476">
    <property type="protein sequence ID" value="KAH1175737.1"/>
    <property type="molecule type" value="Genomic_DNA"/>
</dbReference>